<name>L8X510_THACA</name>
<dbReference type="Proteomes" id="UP000011668">
    <property type="component" value="Unassembled WGS sequence"/>
</dbReference>
<keyword evidence="2" id="KW-1185">Reference proteome</keyword>
<evidence type="ECO:0000313" key="1">
    <source>
        <dbReference type="EMBL" id="ELU45396.1"/>
    </source>
</evidence>
<proteinExistence type="predicted"/>
<gene>
    <name evidence="1" type="ORF">AG1IA_00577</name>
</gene>
<dbReference type="EMBL" id="AFRT01000087">
    <property type="protein sequence ID" value="ELU45396.1"/>
    <property type="molecule type" value="Genomic_DNA"/>
</dbReference>
<evidence type="ECO:0000313" key="2">
    <source>
        <dbReference type="Proteomes" id="UP000011668"/>
    </source>
</evidence>
<organism evidence="1 2">
    <name type="scientific">Thanatephorus cucumeris (strain AG1-IA)</name>
    <name type="common">Rice sheath blight fungus</name>
    <name type="synonym">Rhizoctonia solani</name>
    <dbReference type="NCBI Taxonomy" id="983506"/>
    <lineage>
        <taxon>Eukaryota</taxon>
        <taxon>Fungi</taxon>
        <taxon>Dikarya</taxon>
        <taxon>Basidiomycota</taxon>
        <taxon>Agaricomycotina</taxon>
        <taxon>Agaricomycetes</taxon>
        <taxon>Cantharellales</taxon>
        <taxon>Ceratobasidiaceae</taxon>
        <taxon>Rhizoctonia</taxon>
        <taxon>Rhizoctonia solani AG-1</taxon>
    </lineage>
</organism>
<reference evidence="1 2" key="1">
    <citation type="journal article" date="2013" name="Nat. Commun.">
        <title>The evolution and pathogenic mechanisms of the rice sheath blight pathogen.</title>
        <authorList>
            <person name="Zheng A."/>
            <person name="Lin R."/>
            <person name="Xu L."/>
            <person name="Qin P."/>
            <person name="Tang C."/>
            <person name="Ai P."/>
            <person name="Zhang D."/>
            <person name="Liu Y."/>
            <person name="Sun Z."/>
            <person name="Feng H."/>
            <person name="Wang Y."/>
            <person name="Chen Y."/>
            <person name="Liang X."/>
            <person name="Fu R."/>
            <person name="Li Q."/>
            <person name="Zhang J."/>
            <person name="Yu X."/>
            <person name="Xie Z."/>
            <person name="Ding L."/>
            <person name="Guan P."/>
            <person name="Tang J."/>
            <person name="Liang Y."/>
            <person name="Wang S."/>
            <person name="Deng Q."/>
            <person name="Li S."/>
            <person name="Zhu J."/>
            <person name="Wang L."/>
            <person name="Liu H."/>
            <person name="Li P."/>
        </authorList>
    </citation>
    <scope>NUCLEOTIDE SEQUENCE [LARGE SCALE GENOMIC DNA]</scope>
    <source>
        <strain evidence="2">AG-1 IA</strain>
    </source>
</reference>
<accession>L8X510</accession>
<protein>
    <submittedName>
        <fullName evidence="1">Uncharacterized protein</fullName>
    </submittedName>
</protein>
<dbReference type="AlphaFoldDB" id="L8X510"/>
<comment type="caution">
    <text evidence="1">The sequence shown here is derived from an EMBL/GenBank/DDBJ whole genome shotgun (WGS) entry which is preliminary data.</text>
</comment>
<sequence>MITQLPHSHVNWVIPWRCSSIWRSALNLTHSTSMFGLLPRLRLSRLDSSVCMMVPDELGYLRYVRRA</sequence>
<dbReference type="HOGENOM" id="CLU_2814170_0_0_1"/>